<dbReference type="PANTHER" id="PTHR11552:SF147">
    <property type="entry name" value="CHOLINE DEHYDROGENASE, MITOCHONDRIAL"/>
    <property type="match status" value="1"/>
</dbReference>
<protein>
    <recommendedName>
        <fullName evidence="6">Glucose-methanol-choline oxidoreductase N-terminal domain-containing protein</fullName>
    </recommendedName>
</protein>
<evidence type="ECO:0000259" key="6">
    <source>
        <dbReference type="PROSITE" id="PS00624"/>
    </source>
</evidence>
<dbReference type="PROSITE" id="PS00624">
    <property type="entry name" value="GMC_OXRED_2"/>
    <property type="match status" value="1"/>
</dbReference>
<evidence type="ECO:0000256" key="4">
    <source>
        <dbReference type="ARBA" id="ARBA00022827"/>
    </source>
</evidence>
<evidence type="ECO:0000256" key="2">
    <source>
        <dbReference type="ARBA" id="ARBA00010790"/>
    </source>
</evidence>
<gene>
    <name evidence="7" type="ORF">DIABBA_LOCUS4645</name>
</gene>
<sequence>MTDITIEDFCVGNLQETPLSLFIQLISTLVVAKCSLGSDIDYPDDYGMKLQNGHEFDFIIIGAGSGGSVLANKLTENKNWKVLVLEAGGIPSDTSDIPFLSFNVQGTSNDWQYTTQATNSSCLGFTNRQYDPITLSLKEGYNNLSIPYHEEQDPKKIIGILEAPLCIQSGTRANSGKTILGTIRQRQNLFVSRHTVVDKILINPENMAVSEVRVRIGLQTLLIKARKEVILSAGSINSPQILMLSGIGPKDHLKQHNISLIKNLPVGENLQDHLFFTGFSVKLDLNALLPRDPIDIVYEYFKHRNGLLSTAGIANFISFINTKNDSDIPNVSYRHIIFPASDDILLPAVTKAFGMEDDVVKAMEKANKYDPVMMILPSIVNPKSRGKVLLQSNNIDDKPLIYPGYMTDTGEEDIQNLLDGIRHLSTTFGDLTSTCAMGPKDDGKSVVDSNLKVHGIKNLRVVDASVIPSIVSSGTQATTMMIGYKAALMIKKDWSVQHEEL</sequence>
<evidence type="ECO:0000256" key="5">
    <source>
        <dbReference type="PIRSR" id="PIRSR000137-2"/>
    </source>
</evidence>
<keyword evidence="3" id="KW-0285">Flavoprotein</keyword>
<dbReference type="InterPro" id="IPR007867">
    <property type="entry name" value="GMC_OxRtase_C"/>
</dbReference>
<evidence type="ECO:0000256" key="3">
    <source>
        <dbReference type="ARBA" id="ARBA00022630"/>
    </source>
</evidence>
<proteinExistence type="inferred from homology"/>
<dbReference type="Gene3D" id="3.50.50.60">
    <property type="entry name" value="FAD/NAD(P)-binding domain"/>
    <property type="match status" value="3"/>
</dbReference>
<keyword evidence="4 5" id="KW-0274">FAD</keyword>
<dbReference type="Gene3D" id="3.30.560.10">
    <property type="entry name" value="Glucose Oxidase, domain 3"/>
    <property type="match status" value="2"/>
</dbReference>
<reference evidence="7" key="1">
    <citation type="submission" date="2022-01" db="EMBL/GenBank/DDBJ databases">
        <authorList>
            <person name="King R."/>
        </authorList>
    </citation>
    <scope>NUCLEOTIDE SEQUENCE</scope>
</reference>
<dbReference type="GO" id="GO:0016614">
    <property type="term" value="F:oxidoreductase activity, acting on CH-OH group of donors"/>
    <property type="evidence" value="ECO:0007669"/>
    <property type="project" value="InterPro"/>
</dbReference>
<accession>A0A9N9SYU7</accession>
<dbReference type="EMBL" id="OU898278">
    <property type="protein sequence ID" value="CAG9831007.1"/>
    <property type="molecule type" value="Genomic_DNA"/>
</dbReference>
<dbReference type="SUPFAM" id="SSF54373">
    <property type="entry name" value="FAD-linked reductases, C-terminal domain"/>
    <property type="match status" value="1"/>
</dbReference>
<dbReference type="PANTHER" id="PTHR11552">
    <property type="entry name" value="GLUCOSE-METHANOL-CHOLINE GMC OXIDOREDUCTASE"/>
    <property type="match status" value="1"/>
</dbReference>
<dbReference type="OrthoDB" id="269227at2759"/>
<feature type="domain" description="Glucose-methanol-choline oxidoreductase N-terminal" evidence="6">
    <location>
        <begin position="234"/>
        <end position="248"/>
    </location>
</feature>
<dbReference type="InterPro" id="IPR000172">
    <property type="entry name" value="GMC_OxRdtase_N"/>
</dbReference>
<dbReference type="Pfam" id="PF05199">
    <property type="entry name" value="GMC_oxred_C"/>
    <property type="match status" value="1"/>
</dbReference>
<dbReference type="PIRSF" id="PIRSF000137">
    <property type="entry name" value="Alcohol_oxidase"/>
    <property type="match status" value="1"/>
</dbReference>
<feature type="binding site" evidence="5">
    <location>
        <position position="197"/>
    </location>
    <ligand>
        <name>FAD</name>
        <dbReference type="ChEBI" id="CHEBI:57692"/>
    </ligand>
</feature>
<dbReference type="InterPro" id="IPR036188">
    <property type="entry name" value="FAD/NAD-bd_sf"/>
</dbReference>
<dbReference type="SUPFAM" id="SSF51905">
    <property type="entry name" value="FAD/NAD(P)-binding domain"/>
    <property type="match status" value="1"/>
</dbReference>
<dbReference type="InterPro" id="IPR012132">
    <property type="entry name" value="GMC_OxRdtase"/>
</dbReference>
<organism evidence="7 8">
    <name type="scientific">Diabrotica balteata</name>
    <name type="common">Banded cucumber beetle</name>
    <dbReference type="NCBI Taxonomy" id="107213"/>
    <lineage>
        <taxon>Eukaryota</taxon>
        <taxon>Metazoa</taxon>
        <taxon>Ecdysozoa</taxon>
        <taxon>Arthropoda</taxon>
        <taxon>Hexapoda</taxon>
        <taxon>Insecta</taxon>
        <taxon>Pterygota</taxon>
        <taxon>Neoptera</taxon>
        <taxon>Endopterygota</taxon>
        <taxon>Coleoptera</taxon>
        <taxon>Polyphaga</taxon>
        <taxon>Cucujiformia</taxon>
        <taxon>Chrysomeloidea</taxon>
        <taxon>Chrysomelidae</taxon>
        <taxon>Galerucinae</taxon>
        <taxon>Diabroticina</taxon>
        <taxon>Diabroticites</taxon>
        <taxon>Diabrotica</taxon>
    </lineage>
</organism>
<evidence type="ECO:0000256" key="1">
    <source>
        <dbReference type="ARBA" id="ARBA00001974"/>
    </source>
</evidence>
<comment type="similarity">
    <text evidence="2">Belongs to the GMC oxidoreductase family.</text>
</comment>
<evidence type="ECO:0000313" key="8">
    <source>
        <dbReference type="Proteomes" id="UP001153709"/>
    </source>
</evidence>
<keyword evidence="8" id="KW-1185">Reference proteome</keyword>
<evidence type="ECO:0000313" key="7">
    <source>
        <dbReference type="EMBL" id="CAG9831007.1"/>
    </source>
</evidence>
<dbReference type="AlphaFoldDB" id="A0A9N9SYU7"/>
<comment type="cofactor">
    <cofactor evidence="1 5">
        <name>FAD</name>
        <dbReference type="ChEBI" id="CHEBI:57692"/>
    </cofactor>
</comment>
<dbReference type="Pfam" id="PF00732">
    <property type="entry name" value="GMC_oxred_N"/>
    <property type="match status" value="1"/>
</dbReference>
<dbReference type="GO" id="GO:0050660">
    <property type="term" value="F:flavin adenine dinucleotide binding"/>
    <property type="evidence" value="ECO:0007669"/>
    <property type="project" value="InterPro"/>
</dbReference>
<dbReference type="Proteomes" id="UP001153709">
    <property type="component" value="Chromosome 3"/>
</dbReference>
<name>A0A9N9SYU7_DIABA</name>